<dbReference type="GO" id="GO:0005886">
    <property type="term" value="C:plasma membrane"/>
    <property type="evidence" value="ECO:0007669"/>
    <property type="project" value="TreeGrafter"/>
</dbReference>
<dbReference type="InterPro" id="IPR026234">
    <property type="entry name" value="MRGPCRFAMILY"/>
</dbReference>
<organism evidence="9 10">
    <name type="scientific">Cricetulus griseus</name>
    <name type="common">Chinese hamster</name>
    <name type="synonym">Cricetulus barabensis griseus</name>
    <dbReference type="NCBI Taxonomy" id="10029"/>
    <lineage>
        <taxon>Eukaryota</taxon>
        <taxon>Metazoa</taxon>
        <taxon>Chordata</taxon>
        <taxon>Craniata</taxon>
        <taxon>Vertebrata</taxon>
        <taxon>Euteleostomi</taxon>
        <taxon>Mammalia</taxon>
        <taxon>Eutheria</taxon>
        <taxon>Euarchontoglires</taxon>
        <taxon>Glires</taxon>
        <taxon>Rodentia</taxon>
        <taxon>Myomorpha</taxon>
        <taxon>Muroidea</taxon>
        <taxon>Cricetidae</taxon>
        <taxon>Cricetinae</taxon>
        <taxon>Cricetulus</taxon>
    </lineage>
</organism>
<keyword evidence="5 8" id="KW-0472">Membrane</keyword>
<feature type="transmembrane region" description="Helical" evidence="8">
    <location>
        <begin position="45"/>
        <end position="66"/>
    </location>
</feature>
<evidence type="ECO:0000256" key="2">
    <source>
        <dbReference type="ARBA" id="ARBA00022692"/>
    </source>
</evidence>
<keyword evidence="7" id="KW-0807">Transducer</keyword>
<evidence type="ECO:0000256" key="6">
    <source>
        <dbReference type="ARBA" id="ARBA00023170"/>
    </source>
</evidence>
<evidence type="ECO:0000256" key="7">
    <source>
        <dbReference type="ARBA" id="ARBA00023224"/>
    </source>
</evidence>
<evidence type="ECO:0000256" key="3">
    <source>
        <dbReference type="ARBA" id="ARBA00022989"/>
    </source>
</evidence>
<keyword evidence="4" id="KW-0297">G-protein coupled receptor</keyword>
<gene>
    <name evidence="9" type="primary">LOC100763769</name>
</gene>
<accession>A0A8C2MDZ3</accession>
<evidence type="ECO:0000256" key="4">
    <source>
        <dbReference type="ARBA" id="ARBA00023040"/>
    </source>
</evidence>
<dbReference type="Proteomes" id="UP000694386">
    <property type="component" value="Unplaced"/>
</dbReference>
<dbReference type="Ensembl" id="ENSCGRT00001021248.1">
    <property type="protein sequence ID" value="ENSCGRP00001017004.1"/>
    <property type="gene ID" value="ENSCGRG00001017168.1"/>
</dbReference>
<dbReference type="PANTHER" id="PTHR11334:SF66">
    <property type="entry name" value="MAS-RELATED G-PROTEIN COUPLED RECEPTOR MEMBER B1-RELATED"/>
    <property type="match status" value="1"/>
</dbReference>
<dbReference type="SUPFAM" id="SSF81321">
    <property type="entry name" value="Family A G protein-coupled receptor-like"/>
    <property type="match status" value="1"/>
</dbReference>
<proteinExistence type="predicted"/>
<evidence type="ECO:0000313" key="10">
    <source>
        <dbReference type="Proteomes" id="UP000694386"/>
    </source>
</evidence>
<evidence type="ECO:0000256" key="1">
    <source>
        <dbReference type="ARBA" id="ARBA00004141"/>
    </source>
</evidence>
<name>A0A8C2MDZ3_CRIGR</name>
<dbReference type="PANTHER" id="PTHR11334">
    <property type="entry name" value="MAS-RELATED G-PROTEIN COUPLED RECEPTOR"/>
    <property type="match status" value="1"/>
</dbReference>
<keyword evidence="2 8" id="KW-0812">Transmembrane</keyword>
<evidence type="ECO:0000313" key="9">
    <source>
        <dbReference type="Ensembl" id="ENSCGRP00001017004.1"/>
    </source>
</evidence>
<evidence type="ECO:0000256" key="5">
    <source>
        <dbReference type="ARBA" id="ARBA00023136"/>
    </source>
</evidence>
<sequence length="122" mass="13736">MEESHIVGDLRVNSNTADFETNIIVVNGRNNTEISFCNIMSYTMIWLSLIIGLIGLVGNAVVLWLLGFHMQRNGFSVYILNLAGSIVGSRGTLSRYFCREPCRTPLKKKTVEWGLLQEDPEK</sequence>
<dbReference type="AlphaFoldDB" id="A0A8C2MDZ3"/>
<dbReference type="GO" id="GO:0004930">
    <property type="term" value="F:G protein-coupled receptor activity"/>
    <property type="evidence" value="ECO:0007669"/>
    <property type="project" value="UniProtKB-KW"/>
</dbReference>
<evidence type="ECO:0000256" key="8">
    <source>
        <dbReference type="SAM" id="Phobius"/>
    </source>
</evidence>
<keyword evidence="3 8" id="KW-1133">Transmembrane helix</keyword>
<reference evidence="9" key="1">
    <citation type="submission" date="2025-08" db="UniProtKB">
        <authorList>
            <consortium name="Ensembl"/>
        </authorList>
    </citation>
    <scope>IDENTIFICATION</scope>
</reference>
<comment type="subcellular location">
    <subcellularLocation>
        <location evidence="1">Membrane</location>
        <topology evidence="1">Multi-pass membrane protein</topology>
    </subcellularLocation>
</comment>
<protein>
    <submittedName>
        <fullName evidence="9">Mas-related G-protein coupled receptor member X2-like</fullName>
    </submittedName>
</protein>
<reference evidence="9" key="2">
    <citation type="submission" date="2025-09" db="UniProtKB">
        <authorList>
            <consortium name="Ensembl"/>
        </authorList>
    </citation>
    <scope>IDENTIFICATION</scope>
</reference>
<keyword evidence="6" id="KW-0675">Receptor</keyword>